<sequence length="198" mass="21412">MADAGAAQGLEGRSFLFLLGSARTDGNTETLARRAAEQLPAGVEQRWLRLSELPLPAFEDRRHGGGHGGEGPAGNERTLLDATLEATDLVVASPLYWYSVSAATKLYLDHWAGWLNARELHFRDRMRGKTMWAVTTTSHEDAAKADPLLGTLRLSADYMGMSWGGALVGHGNRPGDVEGDADVLRDAEALFRPAARAE</sequence>
<feature type="domain" description="NADPH-dependent FMN reductase-like" evidence="3">
    <location>
        <begin position="16"/>
        <end position="140"/>
    </location>
</feature>
<keyword evidence="5" id="KW-1185">Reference proteome</keyword>
<organism evidence="4 5">
    <name type="scientific">Streptomyces cinnamoneus</name>
    <name type="common">Streptoverticillium cinnamoneum</name>
    <dbReference type="NCBI Taxonomy" id="53446"/>
    <lineage>
        <taxon>Bacteria</taxon>
        <taxon>Bacillati</taxon>
        <taxon>Actinomycetota</taxon>
        <taxon>Actinomycetes</taxon>
        <taxon>Kitasatosporales</taxon>
        <taxon>Streptomycetaceae</taxon>
        <taxon>Streptomyces</taxon>
        <taxon>Streptomyces cinnamoneus group</taxon>
    </lineage>
</organism>
<dbReference type="AlphaFoldDB" id="A0A2G1XCB7"/>
<dbReference type="InterPro" id="IPR051796">
    <property type="entry name" value="ISF_SsuE-like"/>
</dbReference>
<name>A0A2G1XCB7_STRCJ</name>
<dbReference type="GO" id="GO:0016491">
    <property type="term" value="F:oxidoreductase activity"/>
    <property type="evidence" value="ECO:0007669"/>
    <property type="project" value="InterPro"/>
</dbReference>
<dbReference type="OrthoDB" id="9805976at2"/>
<dbReference type="Proteomes" id="UP000222531">
    <property type="component" value="Unassembled WGS sequence"/>
</dbReference>
<reference evidence="4 5" key="1">
    <citation type="journal article" date="2017" name="Biochemistry">
        <title>Identification of the Biosynthetic Pathway for the Antibiotic Bicyclomycin.</title>
        <authorList>
            <person name="Patteson J."/>
            <person name="Cai W."/>
            <person name="Johnson R.A."/>
            <person name="Santa Maria K."/>
            <person name="Li B."/>
        </authorList>
    </citation>
    <scope>NUCLEOTIDE SEQUENCE [LARGE SCALE GENOMIC DNA]</scope>
    <source>
        <strain evidence="4 5">ATCC 21532</strain>
    </source>
</reference>
<evidence type="ECO:0000256" key="1">
    <source>
        <dbReference type="ARBA" id="ARBA00022630"/>
    </source>
</evidence>
<dbReference type="PANTHER" id="PTHR43278">
    <property type="entry name" value="NAD(P)H-DEPENDENT FMN-CONTAINING OXIDOREDUCTASE YWQN-RELATED"/>
    <property type="match status" value="1"/>
</dbReference>
<keyword evidence="1" id="KW-0285">Flavoprotein</keyword>
<comment type="caution">
    <text evidence="4">The sequence shown here is derived from an EMBL/GenBank/DDBJ whole genome shotgun (WGS) entry which is preliminary data.</text>
</comment>
<gene>
    <name evidence="4" type="ORF">BLA24_28010</name>
</gene>
<evidence type="ECO:0000313" key="4">
    <source>
        <dbReference type="EMBL" id="PHQ48904.1"/>
    </source>
</evidence>
<evidence type="ECO:0000313" key="5">
    <source>
        <dbReference type="Proteomes" id="UP000222531"/>
    </source>
</evidence>
<evidence type="ECO:0000256" key="2">
    <source>
        <dbReference type="ARBA" id="ARBA00022643"/>
    </source>
</evidence>
<keyword evidence="2" id="KW-0288">FMN</keyword>
<dbReference type="InterPro" id="IPR005025">
    <property type="entry name" value="FMN_Rdtase-like_dom"/>
</dbReference>
<dbReference type="InterPro" id="IPR029039">
    <property type="entry name" value="Flavoprotein-like_sf"/>
</dbReference>
<proteinExistence type="predicted"/>
<accession>A0A2G1XCB7</accession>
<dbReference type="Pfam" id="PF03358">
    <property type="entry name" value="FMN_red"/>
    <property type="match status" value="1"/>
</dbReference>
<dbReference type="Gene3D" id="3.40.50.360">
    <property type="match status" value="1"/>
</dbReference>
<dbReference type="SUPFAM" id="SSF52218">
    <property type="entry name" value="Flavoproteins"/>
    <property type="match status" value="1"/>
</dbReference>
<evidence type="ECO:0000259" key="3">
    <source>
        <dbReference type="Pfam" id="PF03358"/>
    </source>
</evidence>
<dbReference type="EMBL" id="NHZO01000156">
    <property type="protein sequence ID" value="PHQ48904.1"/>
    <property type="molecule type" value="Genomic_DNA"/>
</dbReference>
<dbReference type="PANTHER" id="PTHR43278:SF4">
    <property type="entry name" value="NAD(P)H-DEPENDENT FMN-CONTAINING OXIDOREDUCTASE YWQN-RELATED"/>
    <property type="match status" value="1"/>
</dbReference>
<protein>
    <submittedName>
        <fullName evidence="4">Flavodoxin</fullName>
    </submittedName>
</protein>